<organism evidence="2">
    <name type="scientific">Tetraselmis chuii</name>
    <dbReference type="NCBI Taxonomy" id="63592"/>
    <lineage>
        <taxon>Eukaryota</taxon>
        <taxon>Viridiplantae</taxon>
        <taxon>Chlorophyta</taxon>
        <taxon>core chlorophytes</taxon>
        <taxon>Chlorodendrophyceae</taxon>
        <taxon>Chlorodendrales</taxon>
        <taxon>Chlorodendraceae</taxon>
        <taxon>Tetraselmis</taxon>
    </lineage>
</organism>
<feature type="region of interest" description="Disordered" evidence="1">
    <location>
        <begin position="1"/>
        <end position="31"/>
    </location>
</feature>
<feature type="compositionally biased region" description="Polar residues" evidence="1">
    <location>
        <begin position="1"/>
        <end position="11"/>
    </location>
</feature>
<dbReference type="EMBL" id="HBGG01016911">
    <property type="protein sequence ID" value="CAD9206447.1"/>
    <property type="molecule type" value="Transcribed_RNA"/>
</dbReference>
<reference evidence="2" key="1">
    <citation type="submission" date="2021-01" db="EMBL/GenBank/DDBJ databases">
        <authorList>
            <person name="Corre E."/>
            <person name="Pelletier E."/>
            <person name="Niang G."/>
            <person name="Scheremetjew M."/>
            <person name="Finn R."/>
            <person name="Kale V."/>
            <person name="Holt S."/>
            <person name="Cochrane G."/>
            <person name="Meng A."/>
            <person name="Brown T."/>
            <person name="Cohen L."/>
        </authorList>
    </citation>
    <scope>NUCLEOTIDE SEQUENCE</scope>
    <source>
        <strain evidence="2">PLY429</strain>
    </source>
</reference>
<evidence type="ECO:0000313" key="2">
    <source>
        <dbReference type="EMBL" id="CAD9206447.1"/>
    </source>
</evidence>
<dbReference type="AlphaFoldDB" id="A0A7S1X3N9"/>
<protein>
    <submittedName>
        <fullName evidence="2">Uncharacterized protein</fullName>
    </submittedName>
</protein>
<gene>
    <name evidence="2" type="ORF">TCHU04912_LOCUS8683</name>
</gene>
<evidence type="ECO:0000256" key="1">
    <source>
        <dbReference type="SAM" id="MobiDB-lite"/>
    </source>
</evidence>
<sequence>MGATTATSPSDANCRGQVAQPSSPNHGNMGVALNRDGGLVLRKLSSTSRACAHLEQLHRLERLESPITPAQLLRAPAKMPAGAALAQKSCGNPACRTQAGNYTKERIHVPQCNNAEMTELMDALKVANNLHKEGAISSATYAEMCDGIQRKMDNLVCLWVPSGN</sequence>
<name>A0A7S1X3N9_9CHLO</name>
<accession>A0A7S1X3N9</accession>
<proteinExistence type="predicted"/>